<gene>
    <name evidence="2" type="ORF">EQG79_17305</name>
</gene>
<feature type="compositionally biased region" description="Basic and acidic residues" evidence="1">
    <location>
        <begin position="120"/>
        <end position="137"/>
    </location>
</feature>
<organism evidence="2 3">
    <name type="scientific">Spirosoma sordidisoli</name>
    <dbReference type="NCBI Taxonomy" id="2502893"/>
    <lineage>
        <taxon>Bacteria</taxon>
        <taxon>Pseudomonadati</taxon>
        <taxon>Bacteroidota</taxon>
        <taxon>Cytophagia</taxon>
        <taxon>Cytophagales</taxon>
        <taxon>Cytophagaceae</taxon>
        <taxon>Spirosoma</taxon>
    </lineage>
</organism>
<dbReference type="AlphaFoldDB" id="A0A4Q2UJ53"/>
<name>A0A4Q2UJ53_9BACT</name>
<evidence type="ECO:0000313" key="2">
    <source>
        <dbReference type="EMBL" id="RYC69156.1"/>
    </source>
</evidence>
<feature type="region of interest" description="Disordered" evidence="1">
    <location>
        <begin position="112"/>
        <end position="144"/>
    </location>
</feature>
<dbReference type="CDD" id="cd21650">
    <property type="entry name" value="CrtA-like"/>
    <property type="match status" value="1"/>
</dbReference>
<keyword evidence="3" id="KW-1185">Reference proteome</keyword>
<reference evidence="2 3" key="1">
    <citation type="submission" date="2019-01" db="EMBL/GenBank/DDBJ databases">
        <title>Spirosoma flava sp. nov., a propanil-degrading bacterium isolated from herbicide-contaminated soil.</title>
        <authorList>
            <person name="Zhang L."/>
            <person name="Jiang J.-D."/>
        </authorList>
    </citation>
    <scope>NUCLEOTIDE SEQUENCE [LARGE SCALE GENOMIC DNA]</scope>
    <source>
        <strain evidence="2 3">TY50</strain>
    </source>
</reference>
<comment type="caution">
    <text evidence="2">The sequence shown here is derived from an EMBL/GenBank/DDBJ whole genome shotgun (WGS) entry which is preliminary data.</text>
</comment>
<evidence type="ECO:0000256" key="1">
    <source>
        <dbReference type="SAM" id="MobiDB-lite"/>
    </source>
</evidence>
<dbReference type="EMBL" id="SBLB01000004">
    <property type="protein sequence ID" value="RYC69156.1"/>
    <property type="molecule type" value="Genomic_DNA"/>
</dbReference>
<dbReference type="InterPro" id="IPR049574">
    <property type="entry name" value="CrtA-like"/>
</dbReference>
<sequence length="243" mass="27389">MSAPVVTVTIFRYQPRARFRAFANMGRVLMQPVSADGLRFSKLMGSGINFGLIPDFSTYVHLGVWEDSHRASAFAQTDGYRQLAQGTEKISTLHLSPLKSHGLWDGSNPFILNTGQGAENPERATADERPKKPERPAAPDPSAPVAVLTRATIRARALPDFWRHVPQARQRLTDQADSLLFGIGVGEVPLVQQCTISVWRDAAAVDQYAYRQSGHREVVRLTRQRQWYSEELFARFTVLRWDR</sequence>
<dbReference type="RefSeq" id="WP_129602841.1">
    <property type="nucleotide sequence ID" value="NZ_SBLB01000004.1"/>
</dbReference>
<protein>
    <submittedName>
        <fullName evidence="2">DUF3291 domain-containing protein</fullName>
    </submittedName>
</protein>
<dbReference type="Proteomes" id="UP000290407">
    <property type="component" value="Unassembled WGS sequence"/>
</dbReference>
<evidence type="ECO:0000313" key="3">
    <source>
        <dbReference type="Proteomes" id="UP000290407"/>
    </source>
</evidence>
<proteinExistence type="predicted"/>
<accession>A0A4Q2UJ53</accession>